<proteinExistence type="predicted"/>
<dbReference type="SUPFAM" id="SSF48403">
    <property type="entry name" value="Ankyrin repeat"/>
    <property type="match status" value="1"/>
</dbReference>
<dbReference type="Gene3D" id="1.25.40.20">
    <property type="entry name" value="Ankyrin repeat-containing domain"/>
    <property type="match status" value="2"/>
</dbReference>
<dbReference type="PANTHER" id="PTHR24180:SF45">
    <property type="entry name" value="POLY [ADP-RIBOSE] POLYMERASE TANKYRASE"/>
    <property type="match status" value="1"/>
</dbReference>
<gene>
    <name evidence="4" type="ORF">BDP81DRAFT_401069</name>
</gene>
<sequence length="380" mass="42894">MDVASKDATCQPPLASAATQLAYMPDVVVLNIVDMLLDDDGVAGYLERVEEGYDVCKECSPDYRRSRGVHIATNLARVCMRFYNIVSPAVFKHDIPQHYASSLLLSAKRNNIEGVSASTRHGANINQTDRSLIHIHEEEIMEEHRFERSLFPVETSLTALHWASLYGYTDVIHHLLKFGADVQQRADLGFYHYFDRDPYVNSWQKFETDEDDPHRALFCATMAKCRKRIDRSSAPSREPLPLPMGANPLFFALRGSFDSDNRELWEATSTTYYRFGTVPFVADDASVSRLEIVKALIKAGSSLVTHEKDNVHALHQACAYRDLDVAQFLLDEVGVDPNTEDSKGNTPLHYVATNQYNHFITHVMTGLIRAMSPDNVHKTL</sequence>
<evidence type="ECO:0000256" key="1">
    <source>
        <dbReference type="ARBA" id="ARBA00022737"/>
    </source>
</evidence>
<keyword evidence="1" id="KW-0677">Repeat</keyword>
<evidence type="ECO:0000256" key="2">
    <source>
        <dbReference type="ARBA" id="ARBA00023043"/>
    </source>
</evidence>
<comment type="caution">
    <text evidence="4">The sequence shown here is derived from an EMBL/GenBank/DDBJ whole genome shotgun (WGS) entry which is preliminary data.</text>
</comment>
<keyword evidence="2 3" id="KW-0040">ANK repeat</keyword>
<evidence type="ECO:0000313" key="5">
    <source>
        <dbReference type="Proteomes" id="UP001243989"/>
    </source>
</evidence>
<name>A0AAI9ZC68_9PEZI</name>
<dbReference type="GeneID" id="85473639"/>
<dbReference type="RefSeq" id="XP_060437587.1">
    <property type="nucleotide sequence ID" value="XM_060588777.1"/>
</dbReference>
<dbReference type="AlphaFoldDB" id="A0AAI9ZC68"/>
<dbReference type="SMART" id="SM00248">
    <property type="entry name" value="ANK"/>
    <property type="match status" value="4"/>
</dbReference>
<dbReference type="InterPro" id="IPR036770">
    <property type="entry name" value="Ankyrin_rpt-contain_sf"/>
</dbReference>
<accession>A0AAI9ZC68</accession>
<organism evidence="4 5">
    <name type="scientific">Colletotrichum phormii</name>
    <dbReference type="NCBI Taxonomy" id="359342"/>
    <lineage>
        <taxon>Eukaryota</taxon>
        <taxon>Fungi</taxon>
        <taxon>Dikarya</taxon>
        <taxon>Ascomycota</taxon>
        <taxon>Pezizomycotina</taxon>
        <taxon>Sordariomycetes</taxon>
        <taxon>Hypocreomycetidae</taxon>
        <taxon>Glomerellales</taxon>
        <taxon>Glomerellaceae</taxon>
        <taxon>Colletotrichum</taxon>
        <taxon>Colletotrichum acutatum species complex</taxon>
    </lineage>
</organism>
<feature type="repeat" description="ANK" evidence="3">
    <location>
        <begin position="155"/>
        <end position="187"/>
    </location>
</feature>
<dbReference type="EMBL" id="JAHMHQ010000047">
    <property type="protein sequence ID" value="KAK1621592.1"/>
    <property type="molecule type" value="Genomic_DNA"/>
</dbReference>
<dbReference type="Proteomes" id="UP001243989">
    <property type="component" value="Unassembled WGS sequence"/>
</dbReference>
<reference evidence="4" key="1">
    <citation type="submission" date="2021-06" db="EMBL/GenBank/DDBJ databases">
        <title>Comparative genomics, transcriptomics and evolutionary studies reveal genomic signatures of adaptation to plant cell wall in hemibiotrophic fungi.</title>
        <authorList>
            <consortium name="DOE Joint Genome Institute"/>
            <person name="Baroncelli R."/>
            <person name="Diaz J.F."/>
            <person name="Benocci T."/>
            <person name="Peng M."/>
            <person name="Battaglia E."/>
            <person name="Haridas S."/>
            <person name="Andreopoulos W."/>
            <person name="Labutti K."/>
            <person name="Pangilinan J."/>
            <person name="Floch G.L."/>
            <person name="Makela M.R."/>
            <person name="Henrissat B."/>
            <person name="Grigoriev I.V."/>
            <person name="Crouch J.A."/>
            <person name="De Vries R.P."/>
            <person name="Sukno S.A."/>
            <person name="Thon M.R."/>
        </authorList>
    </citation>
    <scope>NUCLEOTIDE SEQUENCE</scope>
    <source>
        <strain evidence="4">CBS 102054</strain>
    </source>
</reference>
<dbReference type="InterPro" id="IPR002110">
    <property type="entry name" value="Ankyrin_rpt"/>
</dbReference>
<protein>
    <submittedName>
        <fullName evidence="4">Ankyrin repeat-containing domain protein</fullName>
    </submittedName>
</protein>
<dbReference type="PROSITE" id="PS50297">
    <property type="entry name" value="ANK_REP_REGION"/>
    <property type="match status" value="1"/>
</dbReference>
<dbReference type="PROSITE" id="PS50088">
    <property type="entry name" value="ANK_REPEAT"/>
    <property type="match status" value="1"/>
</dbReference>
<keyword evidence="5" id="KW-1185">Reference proteome</keyword>
<evidence type="ECO:0000313" key="4">
    <source>
        <dbReference type="EMBL" id="KAK1621592.1"/>
    </source>
</evidence>
<dbReference type="PANTHER" id="PTHR24180">
    <property type="entry name" value="CYCLIN-DEPENDENT KINASE INHIBITOR 2C-RELATED"/>
    <property type="match status" value="1"/>
</dbReference>
<evidence type="ECO:0000256" key="3">
    <source>
        <dbReference type="PROSITE-ProRule" id="PRU00023"/>
    </source>
</evidence>
<dbReference type="Pfam" id="PF00023">
    <property type="entry name" value="Ank"/>
    <property type="match status" value="1"/>
</dbReference>
<dbReference type="Pfam" id="PF12796">
    <property type="entry name" value="Ank_2"/>
    <property type="match status" value="1"/>
</dbReference>
<dbReference type="InterPro" id="IPR051637">
    <property type="entry name" value="Ank_repeat_dom-contain_49"/>
</dbReference>